<organism evidence="1">
    <name type="scientific">Anguilla anguilla</name>
    <name type="common">European freshwater eel</name>
    <name type="synonym">Muraena anguilla</name>
    <dbReference type="NCBI Taxonomy" id="7936"/>
    <lineage>
        <taxon>Eukaryota</taxon>
        <taxon>Metazoa</taxon>
        <taxon>Chordata</taxon>
        <taxon>Craniata</taxon>
        <taxon>Vertebrata</taxon>
        <taxon>Euteleostomi</taxon>
        <taxon>Actinopterygii</taxon>
        <taxon>Neopterygii</taxon>
        <taxon>Teleostei</taxon>
        <taxon>Anguilliformes</taxon>
        <taxon>Anguillidae</taxon>
        <taxon>Anguilla</taxon>
    </lineage>
</organism>
<proteinExistence type="predicted"/>
<dbReference type="AlphaFoldDB" id="A0A0E9RFU5"/>
<evidence type="ECO:0000313" key="1">
    <source>
        <dbReference type="EMBL" id="JAH27320.1"/>
    </source>
</evidence>
<reference evidence="1" key="2">
    <citation type="journal article" date="2015" name="Fish Shellfish Immunol.">
        <title>Early steps in the European eel (Anguilla anguilla)-Vibrio vulnificus interaction in the gills: Role of the RtxA13 toxin.</title>
        <authorList>
            <person name="Callol A."/>
            <person name="Pajuelo D."/>
            <person name="Ebbesson L."/>
            <person name="Teles M."/>
            <person name="MacKenzie S."/>
            <person name="Amaro C."/>
        </authorList>
    </citation>
    <scope>NUCLEOTIDE SEQUENCE</scope>
</reference>
<accession>A0A0E9RFU5</accession>
<protein>
    <submittedName>
        <fullName evidence="1">Uncharacterized protein</fullName>
    </submittedName>
</protein>
<reference evidence="1" key="1">
    <citation type="submission" date="2014-11" db="EMBL/GenBank/DDBJ databases">
        <authorList>
            <person name="Amaro Gonzalez C."/>
        </authorList>
    </citation>
    <scope>NUCLEOTIDE SEQUENCE</scope>
</reference>
<name>A0A0E9RFU5_ANGAN</name>
<sequence>MQKIIAQKVCVCVCIVTHHAQISFLVSHQDFALLFIECLSTQQ</sequence>
<dbReference type="EMBL" id="GBXM01081257">
    <property type="protein sequence ID" value="JAH27320.1"/>
    <property type="molecule type" value="Transcribed_RNA"/>
</dbReference>